<protein>
    <submittedName>
        <fullName evidence="6">Iron complex transport system substrate-binding protein</fullName>
    </submittedName>
</protein>
<dbReference type="Proteomes" id="UP000319865">
    <property type="component" value="Unassembled WGS sequence"/>
</dbReference>
<evidence type="ECO:0000259" key="5">
    <source>
        <dbReference type="Pfam" id="PF01497"/>
    </source>
</evidence>
<dbReference type="GO" id="GO:1901678">
    <property type="term" value="P:iron coordination entity transport"/>
    <property type="evidence" value="ECO:0007669"/>
    <property type="project" value="UniProtKB-ARBA"/>
</dbReference>
<dbReference type="SUPFAM" id="SSF53807">
    <property type="entry name" value="Helical backbone' metal receptor"/>
    <property type="match status" value="1"/>
</dbReference>
<dbReference type="PANTHER" id="PTHR30532">
    <property type="entry name" value="IRON III DICITRATE-BINDING PERIPLASMIC PROTEIN"/>
    <property type="match status" value="1"/>
</dbReference>
<dbReference type="EMBL" id="VFQE01000001">
    <property type="protein sequence ID" value="TQN40949.1"/>
    <property type="molecule type" value="Genomic_DNA"/>
</dbReference>
<accession>A0A543PA55</accession>
<sequence>MISHPLTEGVPLHHTSRRLIGGLLALGVTVGASACGADSADTTSAGSAEGGWSFTDDLGTTVELDEAPTRIAGLNDLTASLWNYGIEPVATFGQTSAADDVAFEGRDLGDVAIVGSAYGEIDLEALAAADPDVIVTTIYPDDASGGIPEDKAGYGFNDMAQQELVAEIAPIITIAYTGSAADVIERVVELADALGVDTGSGEVADARADFESASAALTEAASSGVSVLPVFATEADGWWMAKAPDDPQLALYQDLGVTFVDPGGDGYFWHSVGWEEVPDHPSDVILYSLRFSMSPEEIAAQPTAALLPAVQAGQLHPWKYIGPDYVSQAAYMAELAGYLTEAQKVTS</sequence>
<dbReference type="GO" id="GO:0030288">
    <property type="term" value="C:outer membrane-bounded periplasmic space"/>
    <property type="evidence" value="ECO:0007669"/>
    <property type="project" value="TreeGrafter"/>
</dbReference>
<evidence type="ECO:0000256" key="1">
    <source>
        <dbReference type="ARBA" id="ARBA00004196"/>
    </source>
</evidence>
<reference evidence="6 7" key="1">
    <citation type="submission" date="2019-06" db="EMBL/GenBank/DDBJ databases">
        <title>Sequencing the genomes of 1000 actinobacteria strains.</title>
        <authorList>
            <person name="Klenk H.-P."/>
        </authorList>
    </citation>
    <scope>NUCLEOTIDE SEQUENCE [LARGE SCALE GENOMIC DNA]</scope>
    <source>
        <strain evidence="6 7">DSM 46837</strain>
    </source>
</reference>
<name>A0A543PA55_9ACTN</name>
<keyword evidence="4" id="KW-0732">Signal</keyword>
<keyword evidence="3" id="KW-0813">Transport</keyword>
<organism evidence="6 7">
    <name type="scientific">Blastococcus colisei</name>
    <dbReference type="NCBI Taxonomy" id="1564162"/>
    <lineage>
        <taxon>Bacteria</taxon>
        <taxon>Bacillati</taxon>
        <taxon>Actinomycetota</taxon>
        <taxon>Actinomycetes</taxon>
        <taxon>Geodermatophilales</taxon>
        <taxon>Geodermatophilaceae</taxon>
        <taxon>Blastococcus</taxon>
    </lineage>
</organism>
<dbReference type="PANTHER" id="PTHR30532:SF24">
    <property type="entry name" value="FERRIC ENTEROBACTIN-BINDING PERIPLASMIC PROTEIN FEPB"/>
    <property type="match status" value="1"/>
</dbReference>
<proteinExistence type="inferred from homology"/>
<evidence type="ECO:0000256" key="2">
    <source>
        <dbReference type="ARBA" id="ARBA00008814"/>
    </source>
</evidence>
<evidence type="ECO:0000313" key="6">
    <source>
        <dbReference type="EMBL" id="TQN40949.1"/>
    </source>
</evidence>
<evidence type="ECO:0000256" key="3">
    <source>
        <dbReference type="ARBA" id="ARBA00022448"/>
    </source>
</evidence>
<feature type="domain" description="Fe/B12 periplasmic-binding" evidence="5">
    <location>
        <begin position="113"/>
        <end position="315"/>
    </location>
</feature>
<dbReference type="InterPro" id="IPR051313">
    <property type="entry name" value="Bact_iron-sidero_bind"/>
</dbReference>
<evidence type="ECO:0000256" key="4">
    <source>
        <dbReference type="ARBA" id="ARBA00022729"/>
    </source>
</evidence>
<dbReference type="Gene3D" id="3.40.50.1980">
    <property type="entry name" value="Nitrogenase molybdenum iron protein domain"/>
    <property type="match status" value="2"/>
</dbReference>
<dbReference type="OrthoDB" id="7941913at2"/>
<comment type="subcellular location">
    <subcellularLocation>
        <location evidence="1">Cell envelope</location>
    </subcellularLocation>
</comment>
<keyword evidence="7" id="KW-1185">Reference proteome</keyword>
<comment type="caution">
    <text evidence="6">The sequence shown here is derived from an EMBL/GenBank/DDBJ whole genome shotgun (WGS) entry which is preliminary data.</text>
</comment>
<comment type="similarity">
    <text evidence="2">Belongs to the bacterial solute-binding protein 8 family.</text>
</comment>
<dbReference type="Pfam" id="PF01497">
    <property type="entry name" value="Peripla_BP_2"/>
    <property type="match status" value="1"/>
</dbReference>
<evidence type="ECO:0000313" key="7">
    <source>
        <dbReference type="Proteomes" id="UP000319865"/>
    </source>
</evidence>
<dbReference type="InterPro" id="IPR002491">
    <property type="entry name" value="ABC_transptr_periplasmic_BD"/>
</dbReference>
<gene>
    <name evidence="6" type="ORF">FHU33_0301</name>
</gene>
<dbReference type="AlphaFoldDB" id="A0A543PA55"/>